<dbReference type="EC" id="2.4.1.-" evidence="12"/>
<dbReference type="Proteomes" id="UP000752171">
    <property type="component" value="Unassembled WGS sequence"/>
</dbReference>
<evidence type="ECO:0000313" key="15">
    <source>
        <dbReference type="EMBL" id="KAG9266226.1"/>
    </source>
</evidence>
<comment type="catalytic activity">
    <reaction evidence="11">
        <text>an N-acetyl-alpha-neuraminyl-(2-&gt;3)-beta-D-galactosyl-(1-&gt;4)-N-acetyl-beta-D-glucosaminyl derivative + GDP-beta-L-fucose = an alpha-Neu5Ac-(2-&gt;3)-beta-D-Gal-(1-&gt;4)-[alpha-L-Fuc-(1-&gt;3)]-beta-D-GlcNAc derivative + GDP + H(+)</text>
        <dbReference type="Rhea" id="RHEA:56076"/>
        <dbReference type="ChEBI" id="CHEBI:15378"/>
        <dbReference type="ChEBI" id="CHEBI:57273"/>
        <dbReference type="ChEBI" id="CHEBI:58189"/>
        <dbReference type="ChEBI" id="CHEBI:136545"/>
        <dbReference type="ChEBI" id="CHEBI:139509"/>
    </reaction>
    <physiologicalReaction direction="left-to-right" evidence="11">
        <dbReference type="Rhea" id="RHEA:56077"/>
    </physiologicalReaction>
</comment>
<dbReference type="OrthoDB" id="427096at2759"/>
<evidence type="ECO:0000256" key="2">
    <source>
        <dbReference type="ARBA" id="ARBA00004922"/>
    </source>
</evidence>
<evidence type="ECO:0000256" key="10">
    <source>
        <dbReference type="ARBA" id="ARBA00023180"/>
    </source>
</evidence>
<dbReference type="PANTHER" id="PTHR11929">
    <property type="entry name" value="ALPHA- 1,3 -FUCOSYLTRANSFERASE"/>
    <property type="match status" value="1"/>
</dbReference>
<dbReference type="InterPro" id="IPR031481">
    <property type="entry name" value="Glyco_tran_10_N"/>
</dbReference>
<name>A0A8T2LAD4_ASTMX</name>
<dbReference type="Gene3D" id="3.40.50.11660">
    <property type="entry name" value="Glycosyl transferase family 10, C-terminal domain"/>
    <property type="match status" value="1"/>
</dbReference>
<evidence type="ECO:0000256" key="5">
    <source>
        <dbReference type="ARBA" id="ARBA00022679"/>
    </source>
</evidence>
<evidence type="ECO:0000313" key="16">
    <source>
        <dbReference type="Proteomes" id="UP000752171"/>
    </source>
</evidence>
<keyword evidence="4 12" id="KW-0328">Glycosyltransferase</keyword>
<evidence type="ECO:0000256" key="3">
    <source>
        <dbReference type="ARBA" id="ARBA00008919"/>
    </source>
</evidence>
<evidence type="ECO:0000256" key="4">
    <source>
        <dbReference type="ARBA" id="ARBA00022676"/>
    </source>
</evidence>
<dbReference type="FunFam" id="3.40.50.11660:FF:000001">
    <property type="entry name" value="alpha-(1,3)-fucosyltransferase 9"/>
    <property type="match status" value="1"/>
</dbReference>
<comment type="caution">
    <text evidence="15">The sequence shown here is derived from an EMBL/GenBank/DDBJ whole genome shotgun (WGS) entry which is preliminary data.</text>
</comment>
<reference evidence="15 16" key="1">
    <citation type="submission" date="2021-07" db="EMBL/GenBank/DDBJ databases">
        <authorList>
            <person name="Imarazene B."/>
            <person name="Zahm M."/>
            <person name="Klopp C."/>
            <person name="Cabau C."/>
            <person name="Beille S."/>
            <person name="Jouanno E."/>
            <person name="Castinel A."/>
            <person name="Lluch J."/>
            <person name="Gil L."/>
            <person name="Kuchtly C."/>
            <person name="Lopez Roques C."/>
            <person name="Donnadieu C."/>
            <person name="Parrinello H."/>
            <person name="Journot L."/>
            <person name="Du K."/>
            <person name="Schartl M."/>
            <person name="Retaux S."/>
            <person name="Guiguen Y."/>
        </authorList>
    </citation>
    <scope>NUCLEOTIDE SEQUENCE [LARGE SCALE GENOMIC DNA]</scope>
    <source>
        <strain evidence="15">Pach_M1</strain>
        <tissue evidence="15">Testis</tissue>
    </source>
</reference>
<comment type="subcellular location">
    <subcellularLocation>
        <location evidence="12">Golgi apparatus</location>
        <location evidence="12">Golgi stack membrane</location>
        <topology evidence="12">Single-pass type II membrane protein</topology>
    </subcellularLocation>
    <subcellularLocation>
        <location evidence="1">Membrane</location>
        <topology evidence="1">Single-pass membrane protein</topology>
    </subcellularLocation>
</comment>
<accession>A0A8T2LAD4</accession>
<protein>
    <recommendedName>
        <fullName evidence="12">Fucosyltransferase</fullName>
        <ecNumber evidence="12">2.4.1.-</ecNumber>
    </recommendedName>
</protein>
<keyword evidence="5 12" id="KW-0808">Transferase</keyword>
<dbReference type="AlphaFoldDB" id="A0A8T2LAD4"/>
<dbReference type="EMBL" id="JAICCE010000017">
    <property type="protein sequence ID" value="KAG9266226.1"/>
    <property type="molecule type" value="Genomic_DNA"/>
</dbReference>
<comment type="similarity">
    <text evidence="3 12">Belongs to the glycosyltransferase 10 family.</text>
</comment>
<dbReference type="GO" id="GO:0032580">
    <property type="term" value="C:Golgi cisterna membrane"/>
    <property type="evidence" value="ECO:0007669"/>
    <property type="project" value="UniProtKB-SubCell"/>
</dbReference>
<dbReference type="KEGG" id="amex:103028569"/>
<dbReference type="InterPro" id="IPR001503">
    <property type="entry name" value="Glyco_trans_10"/>
</dbReference>
<dbReference type="GeneID" id="103028569"/>
<keyword evidence="8" id="KW-1133">Transmembrane helix</keyword>
<organism evidence="15 16">
    <name type="scientific">Astyanax mexicanus</name>
    <name type="common">Blind cave fish</name>
    <name type="synonym">Astyanax fasciatus mexicanus</name>
    <dbReference type="NCBI Taxonomy" id="7994"/>
    <lineage>
        <taxon>Eukaryota</taxon>
        <taxon>Metazoa</taxon>
        <taxon>Chordata</taxon>
        <taxon>Craniata</taxon>
        <taxon>Vertebrata</taxon>
        <taxon>Euteleostomi</taxon>
        <taxon>Actinopterygii</taxon>
        <taxon>Neopterygii</taxon>
        <taxon>Teleostei</taxon>
        <taxon>Ostariophysi</taxon>
        <taxon>Characiformes</taxon>
        <taxon>Characoidei</taxon>
        <taxon>Acestrorhamphidae</taxon>
        <taxon>Acestrorhamphinae</taxon>
        <taxon>Astyanax</taxon>
    </lineage>
</organism>
<comment type="pathway">
    <text evidence="2">Protein modification; protein glycosylation.</text>
</comment>
<dbReference type="GO" id="GO:0046920">
    <property type="term" value="F:alpha-(1-&gt;3)-fucosyltransferase activity"/>
    <property type="evidence" value="ECO:0007669"/>
    <property type="project" value="TreeGrafter"/>
</dbReference>
<dbReference type="InterPro" id="IPR038577">
    <property type="entry name" value="GT10-like_C_sf"/>
</dbReference>
<feature type="domain" description="Fucosyltransferase N-terminal" evidence="14">
    <location>
        <begin position="50"/>
        <end position="159"/>
    </location>
</feature>
<dbReference type="Pfam" id="PF00852">
    <property type="entry name" value="Glyco_transf_10"/>
    <property type="match status" value="1"/>
</dbReference>
<dbReference type="OMA" id="GRWTKNR"/>
<keyword evidence="9" id="KW-0472">Membrane</keyword>
<dbReference type="SUPFAM" id="SSF53756">
    <property type="entry name" value="UDP-Glycosyltransferase/glycogen phosphorylase"/>
    <property type="match status" value="1"/>
</dbReference>
<dbReference type="PANTHER" id="PTHR11929:SF245">
    <property type="entry name" value="FUCOSYLTRANSFERASE"/>
    <property type="match status" value="1"/>
</dbReference>
<keyword evidence="12" id="KW-0333">Golgi apparatus</keyword>
<keyword evidence="6 12" id="KW-0812">Transmembrane</keyword>
<evidence type="ECO:0000256" key="11">
    <source>
        <dbReference type="ARBA" id="ARBA00036481"/>
    </source>
</evidence>
<evidence type="ECO:0000256" key="12">
    <source>
        <dbReference type="RuleBase" id="RU003832"/>
    </source>
</evidence>
<feature type="domain" description="Fucosyltransferase C-terminal" evidence="13">
    <location>
        <begin position="175"/>
        <end position="348"/>
    </location>
</feature>
<keyword evidence="7" id="KW-0735">Signal-anchor</keyword>
<evidence type="ECO:0000259" key="13">
    <source>
        <dbReference type="Pfam" id="PF00852"/>
    </source>
</evidence>
<evidence type="ECO:0000256" key="7">
    <source>
        <dbReference type="ARBA" id="ARBA00022968"/>
    </source>
</evidence>
<gene>
    <name evidence="15" type="primary">FUT7</name>
    <name evidence="15" type="ORF">AMEX_G20748</name>
</gene>
<keyword evidence="10" id="KW-0325">Glycoprotein</keyword>
<evidence type="ECO:0000256" key="8">
    <source>
        <dbReference type="ARBA" id="ARBA00022989"/>
    </source>
</evidence>
<dbReference type="InterPro" id="IPR055270">
    <property type="entry name" value="Glyco_tran_10_C"/>
</dbReference>
<proteinExistence type="inferred from homology"/>
<dbReference type="Pfam" id="PF17039">
    <property type="entry name" value="Glyco_tran_10_N"/>
    <property type="match status" value="1"/>
</dbReference>
<evidence type="ECO:0000256" key="1">
    <source>
        <dbReference type="ARBA" id="ARBA00004167"/>
    </source>
</evidence>
<evidence type="ECO:0000259" key="14">
    <source>
        <dbReference type="Pfam" id="PF17039"/>
    </source>
</evidence>
<sequence>MRSGPGRFIPKLKLRWIKKLSPLLLVLLVVTCLFVSLSRIPPGGRNRPANITILLWYWPFRTPYSLAGDPCREMYGIPGCHLADNRSLYSTADIVVFHHHDLKAKRQKLPLHLPRSGAQRWLWLSLEAPTNNGNLDPYAGIFNLTMSYRPDADITVPYGKLMRSEAEPGVFTVPRNKTHLACWVVSNFKKRHKRTAVYQRLKNTIPVQVYGNAVKRPLDKNALLPTISRCYFYLAFENTESPHYVTEKLWRNSFQAGAVPVVMGPPRTHYEMVAPHHSFIHVDDFESPEALGRFLTDLAKDEKRYQSYFAWHRNSTVKLFSDWRERLCNICPVYNTLPYKIYHNLTAWARG</sequence>
<evidence type="ECO:0000256" key="6">
    <source>
        <dbReference type="ARBA" id="ARBA00022692"/>
    </source>
</evidence>
<evidence type="ECO:0000256" key="9">
    <source>
        <dbReference type="ARBA" id="ARBA00023136"/>
    </source>
</evidence>